<evidence type="ECO:0000313" key="2">
    <source>
        <dbReference type="Proteomes" id="UP000244223"/>
    </source>
</evidence>
<organism evidence="1 2">
    <name type="scientific">Agitococcus lubricus</name>
    <dbReference type="NCBI Taxonomy" id="1077255"/>
    <lineage>
        <taxon>Bacteria</taxon>
        <taxon>Pseudomonadati</taxon>
        <taxon>Pseudomonadota</taxon>
        <taxon>Gammaproteobacteria</taxon>
        <taxon>Moraxellales</taxon>
        <taxon>Moraxellaceae</taxon>
        <taxon>Agitococcus</taxon>
    </lineage>
</organism>
<dbReference type="RefSeq" id="WP_107866193.1">
    <property type="nucleotide sequence ID" value="NZ_QAON01000011.1"/>
</dbReference>
<gene>
    <name evidence="1" type="ORF">C8N29_11181</name>
</gene>
<accession>A0A2T5IX73</accession>
<comment type="caution">
    <text evidence="1">The sequence shown here is derived from an EMBL/GenBank/DDBJ whole genome shotgun (WGS) entry which is preliminary data.</text>
</comment>
<dbReference type="Proteomes" id="UP000244223">
    <property type="component" value="Unassembled WGS sequence"/>
</dbReference>
<proteinExistence type="predicted"/>
<dbReference type="AlphaFoldDB" id="A0A2T5IX73"/>
<evidence type="ECO:0000313" key="1">
    <source>
        <dbReference type="EMBL" id="PTQ88558.1"/>
    </source>
</evidence>
<reference evidence="1 2" key="1">
    <citation type="submission" date="2018-04" db="EMBL/GenBank/DDBJ databases">
        <title>Genomic Encyclopedia of Archaeal and Bacterial Type Strains, Phase II (KMG-II): from individual species to whole genera.</title>
        <authorList>
            <person name="Goeker M."/>
        </authorList>
    </citation>
    <scope>NUCLEOTIDE SEQUENCE [LARGE SCALE GENOMIC DNA]</scope>
    <source>
        <strain evidence="1 2">DSM 5822</strain>
    </source>
</reference>
<sequence length="182" mass="20356">MTTRYDTLKKKIHGKDTALLLVTIFSLTPVSPAIGHVAQVPYKVLLAMESDELDCGRRGSIRDLTDSTKLIFDGVSSPLKEVLMVSVGKTMRLAMTNLQNTDILFALGSHPELVNYGRLLQKQRDTQLVSPNIVAIAAQEHTQLIWQFTRVGEFEITAFQRDRYGRWQAGVTGKIMVQPTEP</sequence>
<keyword evidence="2" id="KW-1185">Reference proteome</keyword>
<dbReference type="OrthoDB" id="9816061at2"/>
<dbReference type="EMBL" id="QAON01000011">
    <property type="protein sequence ID" value="PTQ88558.1"/>
    <property type="molecule type" value="Genomic_DNA"/>
</dbReference>
<name>A0A2T5IX73_9GAMM</name>
<protein>
    <submittedName>
        <fullName evidence="1">Putative cupredoxin-like copper-binding protein</fullName>
    </submittedName>
</protein>